<keyword evidence="19" id="KW-1185">Reference proteome</keyword>
<evidence type="ECO:0000256" key="12">
    <source>
        <dbReference type="ARBA" id="ARBA00034003"/>
    </source>
</evidence>
<dbReference type="GO" id="GO:0005524">
    <property type="term" value="F:ATP binding"/>
    <property type="evidence" value="ECO:0007669"/>
    <property type="project" value="UniProtKB-UniRule"/>
</dbReference>
<dbReference type="Gene3D" id="2.40.50.140">
    <property type="entry name" value="Nucleic acid-binding proteins"/>
    <property type="match status" value="1"/>
</dbReference>
<dbReference type="InterPro" id="IPR022865">
    <property type="entry name" value="DNA_ligae_ATP-dep_bac/arc"/>
</dbReference>
<accession>A0A1H2S7C7</accession>
<dbReference type="NCBIfam" id="TIGR00574">
    <property type="entry name" value="dnl1"/>
    <property type="match status" value="1"/>
</dbReference>
<dbReference type="InterPro" id="IPR036599">
    <property type="entry name" value="DNA_ligase_N_sf"/>
</dbReference>
<comment type="catalytic activity">
    <reaction evidence="12 14 15">
        <text>ATP + (deoxyribonucleotide)n-3'-hydroxyl + 5'-phospho-(deoxyribonucleotide)m = (deoxyribonucleotide)n+m + AMP + diphosphate.</text>
        <dbReference type="EC" id="6.5.1.1"/>
    </reaction>
</comment>
<comment type="function">
    <text evidence="13 14">DNA ligase that seals nicks in double-stranded DNA during DNA replication, DNA recombination and DNA repair.</text>
</comment>
<dbReference type="Pfam" id="PF04679">
    <property type="entry name" value="DNA_ligase_A_C"/>
    <property type="match status" value="1"/>
</dbReference>
<feature type="domain" description="ATP-dependent DNA ligase family profile" evidence="17">
    <location>
        <begin position="302"/>
        <end position="426"/>
    </location>
</feature>
<evidence type="ECO:0000256" key="7">
    <source>
        <dbReference type="ARBA" id="ARBA00022840"/>
    </source>
</evidence>
<keyword evidence="6 14" id="KW-0227">DNA damage</keyword>
<feature type="active site" description="N6-AMP-lysine intermediate" evidence="14">
    <location>
        <position position="225"/>
    </location>
</feature>
<feature type="binding site" evidence="14">
    <location>
        <position position="274"/>
    </location>
    <ligand>
        <name>ATP</name>
        <dbReference type="ChEBI" id="CHEBI:30616"/>
    </ligand>
</feature>
<dbReference type="EMBL" id="FNNZ01000002">
    <property type="protein sequence ID" value="SDW26859.1"/>
    <property type="molecule type" value="Genomic_DNA"/>
</dbReference>
<dbReference type="SUPFAM" id="SSF56091">
    <property type="entry name" value="DNA ligase/mRNA capping enzyme, catalytic domain"/>
    <property type="match status" value="1"/>
</dbReference>
<comment type="similarity">
    <text evidence="14 16">Belongs to the ATP-dependent DNA ligase family.</text>
</comment>
<evidence type="ECO:0000256" key="8">
    <source>
        <dbReference type="ARBA" id="ARBA00022842"/>
    </source>
</evidence>
<dbReference type="PANTHER" id="PTHR45674">
    <property type="entry name" value="DNA LIGASE 1/3 FAMILY MEMBER"/>
    <property type="match status" value="1"/>
</dbReference>
<dbReference type="GO" id="GO:0051301">
    <property type="term" value="P:cell division"/>
    <property type="evidence" value="ECO:0007669"/>
    <property type="project" value="UniProtKB-KW"/>
</dbReference>
<keyword evidence="2 14" id="KW-0132">Cell division</keyword>
<feature type="binding site" evidence="14">
    <location>
        <position position="314"/>
    </location>
    <ligand>
        <name>ATP</name>
        <dbReference type="ChEBI" id="CHEBI:30616"/>
    </ligand>
</feature>
<keyword evidence="11 14" id="KW-0131">Cell cycle</keyword>
<dbReference type="InterPro" id="IPR016059">
    <property type="entry name" value="DNA_ligase_ATP-dep_CS"/>
</dbReference>
<dbReference type="EC" id="6.5.1.1" evidence="14"/>
<dbReference type="Gene3D" id="3.30.470.30">
    <property type="entry name" value="DNA ligase/mRNA capping enzyme"/>
    <property type="match status" value="1"/>
</dbReference>
<dbReference type="GO" id="GO:0003677">
    <property type="term" value="F:DNA binding"/>
    <property type="evidence" value="ECO:0007669"/>
    <property type="project" value="InterPro"/>
</dbReference>
<sequence length="527" mass="56975">MASTSRTPMDTSATTLDTLVRLSAEVAVRSSRRDKIGLIADLLGRLDREETALAASYLAGEIPQGRVGVGPAQVDALRGLAPVDRGRLTLGDLDRTFDALLVVKGTGAQAQRRELLRTLFEQATHEEQSFLARLMLGELRQGAVEGLVMEAVAQAAGLDPGLVRRALMLSGDPARVTRTAFDSGAAGLRAIGLELFRPILPMLAQPAADLDDALARLAAPDLEFKLDGARVQVHKRGEEVRVYSRQGHEVTAAVPEIPELIAPLPVADLVLDGEVLALRPDGRPHPFQTSMRRFGRRLDVASLRAELPLSAFFFDCIQCDGTLLIDAPARERFGALAEAVPDRALIPRLQPSDSAEARAFLDRALAAGHEGIMAKDPAAPYAAGARGRQWLKIKPTQTLDLVVLAAEWGSGRRSRWLSNLHLGARDPAGGFVMLGKTFKGLTDAMLTWQTERLSALAVAQEGQVVHVRPELVVEIAFNELQESPQYPGGLALRFARVKRHRPDKTADQADDIATVQALFGRQIAYSA</sequence>
<keyword evidence="5 14" id="KW-0547">Nucleotide-binding</keyword>
<dbReference type="GO" id="GO:0003910">
    <property type="term" value="F:DNA ligase (ATP) activity"/>
    <property type="evidence" value="ECO:0007669"/>
    <property type="project" value="UniProtKB-UniRule"/>
</dbReference>
<dbReference type="FunFam" id="2.40.50.140:FF:000163">
    <property type="entry name" value="Probable DNA ligase"/>
    <property type="match status" value="1"/>
</dbReference>
<keyword evidence="9 14" id="KW-0233">DNA recombination</keyword>
<dbReference type="InterPro" id="IPR050191">
    <property type="entry name" value="ATP-dep_DNA_ligase"/>
</dbReference>
<keyword evidence="3 14" id="KW-0235">DNA replication</keyword>
<evidence type="ECO:0000256" key="2">
    <source>
        <dbReference type="ARBA" id="ARBA00022618"/>
    </source>
</evidence>
<name>A0A1H2S7C7_THIRO</name>
<evidence type="ECO:0000256" key="5">
    <source>
        <dbReference type="ARBA" id="ARBA00022741"/>
    </source>
</evidence>
<dbReference type="GO" id="GO:0046872">
    <property type="term" value="F:metal ion binding"/>
    <property type="evidence" value="ECO:0007669"/>
    <property type="project" value="UniProtKB-KW"/>
</dbReference>
<feature type="binding site" evidence="14">
    <location>
        <position position="230"/>
    </location>
    <ligand>
        <name>ATP</name>
        <dbReference type="ChEBI" id="CHEBI:30616"/>
    </ligand>
</feature>
<dbReference type="STRING" id="1058.SAMN05421783_102299"/>
<organism evidence="18 19">
    <name type="scientific">Thiocapsa roseopersicina</name>
    <dbReference type="NCBI Taxonomy" id="1058"/>
    <lineage>
        <taxon>Bacteria</taxon>
        <taxon>Pseudomonadati</taxon>
        <taxon>Pseudomonadota</taxon>
        <taxon>Gammaproteobacteria</taxon>
        <taxon>Chromatiales</taxon>
        <taxon>Chromatiaceae</taxon>
        <taxon>Thiocapsa</taxon>
    </lineage>
</organism>
<gene>
    <name evidence="14" type="primary">lig</name>
    <name evidence="18" type="ORF">SAMN05421783_102299</name>
</gene>
<dbReference type="CDD" id="cd07901">
    <property type="entry name" value="Adenylation_DNA_ligase_Arch_LigB"/>
    <property type="match status" value="1"/>
</dbReference>
<comment type="cofactor">
    <cofactor evidence="14">
        <name>Mg(2+)</name>
        <dbReference type="ChEBI" id="CHEBI:18420"/>
    </cofactor>
</comment>
<evidence type="ECO:0000256" key="15">
    <source>
        <dbReference type="RuleBase" id="RU000617"/>
    </source>
</evidence>
<feature type="binding site" evidence="14">
    <location>
        <position position="386"/>
    </location>
    <ligand>
        <name>ATP</name>
        <dbReference type="ChEBI" id="CHEBI:30616"/>
    </ligand>
</feature>
<keyword evidence="4 14" id="KW-0479">Metal-binding</keyword>
<keyword evidence="1 14" id="KW-0436">Ligase</keyword>
<dbReference type="PROSITE" id="PS00697">
    <property type="entry name" value="DNA_LIGASE_A1"/>
    <property type="match status" value="1"/>
</dbReference>
<proteinExistence type="inferred from homology"/>
<dbReference type="GO" id="GO:0071897">
    <property type="term" value="P:DNA biosynthetic process"/>
    <property type="evidence" value="ECO:0007669"/>
    <property type="project" value="InterPro"/>
</dbReference>
<dbReference type="InterPro" id="IPR012340">
    <property type="entry name" value="NA-bd_OB-fold"/>
</dbReference>
<dbReference type="HAMAP" id="MF_00407">
    <property type="entry name" value="DNA_ligase"/>
    <property type="match status" value="1"/>
</dbReference>
<evidence type="ECO:0000256" key="1">
    <source>
        <dbReference type="ARBA" id="ARBA00022598"/>
    </source>
</evidence>
<feature type="binding site" evidence="14">
    <location>
        <position position="245"/>
    </location>
    <ligand>
        <name>ATP</name>
        <dbReference type="ChEBI" id="CHEBI:30616"/>
    </ligand>
</feature>
<dbReference type="InterPro" id="IPR012310">
    <property type="entry name" value="DNA_ligase_ATP-dep_cent"/>
</dbReference>
<feature type="binding site" evidence="14">
    <location>
        <position position="223"/>
    </location>
    <ligand>
        <name>ATP</name>
        <dbReference type="ChEBI" id="CHEBI:30616"/>
    </ligand>
</feature>
<reference evidence="19" key="1">
    <citation type="submission" date="2016-10" db="EMBL/GenBank/DDBJ databases">
        <authorList>
            <person name="Varghese N."/>
            <person name="Submissions S."/>
        </authorList>
    </citation>
    <scope>NUCLEOTIDE SEQUENCE [LARGE SCALE GENOMIC DNA]</scope>
    <source>
        <strain evidence="19">DSM 217</strain>
    </source>
</reference>
<dbReference type="Pfam" id="PF01068">
    <property type="entry name" value="DNA_ligase_A_M"/>
    <property type="match status" value="1"/>
</dbReference>
<evidence type="ECO:0000256" key="13">
    <source>
        <dbReference type="ARBA" id="ARBA00054532"/>
    </source>
</evidence>
<evidence type="ECO:0000256" key="9">
    <source>
        <dbReference type="ARBA" id="ARBA00023172"/>
    </source>
</evidence>
<evidence type="ECO:0000259" key="17">
    <source>
        <dbReference type="PROSITE" id="PS50160"/>
    </source>
</evidence>
<keyword evidence="10 14" id="KW-0234">DNA repair</keyword>
<evidence type="ECO:0000256" key="10">
    <source>
        <dbReference type="ARBA" id="ARBA00023204"/>
    </source>
</evidence>
<dbReference type="GO" id="GO:0006260">
    <property type="term" value="P:DNA replication"/>
    <property type="evidence" value="ECO:0007669"/>
    <property type="project" value="UniProtKB-UniRule"/>
</dbReference>
<dbReference type="SUPFAM" id="SSF50249">
    <property type="entry name" value="Nucleic acid-binding proteins"/>
    <property type="match status" value="1"/>
</dbReference>
<dbReference type="PANTHER" id="PTHR45674:SF13">
    <property type="entry name" value="DNA LIGASE-RELATED"/>
    <property type="match status" value="1"/>
</dbReference>
<dbReference type="GO" id="GO:0006281">
    <property type="term" value="P:DNA repair"/>
    <property type="evidence" value="ECO:0007669"/>
    <property type="project" value="UniProtKB-UniRule"/>
</dbReference>
<keyword evidence="7 14" id="KW-0067">ATP-binding</keyword>
<dbReference type="NCBIfam" id="NF002868">
    <property type="entry name" value="PRK03180.1"/>
    <property type="match status" value="1"/>
</dbReference>
<dbReference type="Gene3D" id="1.10.3260.10">
    <property type="entry name" value="DNA ligase, ATP-dependent, N-terminal domain"/>
    <property type="match status" value="1"/>
</dbReference>
<evidence type="ECO:0000313" key="19">
    <source>
        <dbReference type="Proteomes" id="UP000198816"/>
    </source>
</evidence>
<protein>
    <recommendedName>
        <fullName evidence="14">Probable DNA ligase</fullName>
        <ecNumber evidence="14">6.5.1.1</ecNumber>
    </recommendedName>
    <alternativeName>
        <fullName evidence="14">Polydeoxyribonucleotide synthase [ATP]</fullName>
    </alternativeName>
</protein>
<dbReference type="CDD" id="cd07972">
    <property type="entry name" value="OBF_DNA_ligase_Arch_LigB"/>
    <property type="match status" value="1"/>
</dbReference>
<dbReference type="SUPFAM" id="SSF117018">
    <property type="entry name" value="ATP-dependent DNA ligase DNA-binding domain"/>
    <property type="match status" value="1"/>
</dbReference>
<dbReference type="InterPro" id="IPR012308">
    <property type="entry name" value="DNA_ligase_ATP-dep_N"/>
</dbReference>
<evidence type="ECO:0000256" key="11">
    <source>
        <dbReference type="ARBA" id="ARBA00023306"/>
    </source>
</evidence>
<dbReference type="Pfam" id="PF04675">
    <property type="entry name" value="DNA_ligase_A_N"/>
    <property type="match status" value="1"/>
</dbReference>
<dbReference type="InterPro" id="IPR000977">
    <property type="entry name" value="DNA_ligase_ATP-dep"/>
</dbReference>
<feature type="binding site" evidence="14">
    <location>
        <position position="392"/>
    </location>
    <ligand>
        <name>ATP</name>
        <dbReference type="ChEBI" id="CHEBI:30616"/>
    </ligand>
</feature>
<evidence type="ECO:0000256" key="4">
    <source>
        <dbReference type="ARBA" id="ARBA00022723"/>
    </source>
</evidence>
<keyword evidence="8 14" id="KW-0460">Magnesium</keyword>
<dbReference type="AlphaFoldDB" id="A0A1H2S7C7"/>
<evidence type="ECO:0000256" key="16">
    <source>
        <dbReference type="RuleBase" id="RU004196"/>
    </source>
</evidence>
<evidence type="ECO:0000256" key="3">
    <source>
        <dbReference type="ARBA" id="ARBA00022705"/>
    </source>
</evidence>
<dbReference type="PROSITE" id="PS50160">
    <property type="entry name" value="DNA_LIGASE_A3"/>
    <property type="match status" value="1"/>
</dbReference>
<evidence type="ECO:0000313" key="18">
    <source>
        <dbReference type="EMBL" id="SDW26859.1"/>
    </source>
</evidence>
<dbReference type="Proteomes" id="UP000198816">
    <property type="component" value="Unassembled WGS sequence"/>
</dbReference>
<evidence type="ECO:0000256" key="6">
    <source>
        <dbReference type="ARBA" id="ARBA00022763"/>
    </source>
</evidence>
<dbReference type="InterPro" id="IPR012309">
    <property type="entry name" value="DNA_ligase_ATP-dep_C"/>
</dbReference>
<dbReference type="GO" id="GO:0006310">
    <property type="term" value="P:DNA recombination"/>
    <property type="evidence" value="ECO:0007669"/>
    <property type="project" value="UniProtKB-UniRule"/>
</dbReference>
<evidence type="ECO:0000256" key="14">
    <source>
        <dbReference type="HAMAP-Rule" id="MF_00407"/>
    </source>
</evidence>